<keyword evidence="3 7" id="KW-0813">Transport</keyword>
<dbReference type="GO" id="GO:0005351">
    <property type="term" value="F:carbohydrate:proton symporter activity"/>
    <property type="evidence" value="ECO:0007669"/>
    <property type="project" value="TreeGrafter"/>
</dbReference>
<keyword evidence="11" id="KW-1185">Reference proteome</keyword>
<dbReference type="FunFam" id="1.20.1250.20:FF:000078">
    <property type="entry name" value="MFS maltose transporter, putative"/>
    <property type="match status" value="1"/>
</dbReference>
<dbReference type="PANTHER" id="PTHR48022">
    <property type="entry name" value="PLASTIDIC GLUCOSE TRANSPORTER 4"/>
    <property type="match status" value="1"/>
</dbReference>
<feature type="transmembrane region" description="Helical" evidence="8">
    <location>
        <begin position="373"/>
        <end position="393"/>
    </location>
</feature>
<organism evidence="10 11">
    <name type="scientific">Pleurostoma richardsiae</name>
    <dbReference type="NCBI Taxonomy" id="41990"/>
    <lineage>
        <taxon>Eukaryota</taxon>
        <taxon>Fungi</taxon>
        <taxon>Dikarya</taxon>
        <taxon>Ascomycota</taxon>
        <taxon>Pezizomycotina</taxon>
        <taxon>Sordariomycetes</taxon>
        <taxon>Sordariomycetidae</taxon>
        <taxon>Calosphaeriales</taxon>
        <taxon>Pleurostomataceae</taxon>
        <taxon>Pleurostoma</taxon>
    </lineage>
</organism>
<accession>A0AA38RGR5</accession>
<dbReference type="NCBIfam" id="TIGR00879">
    <property type="entry name" value="SP"/>
    <property type="match status" value="1"/>
</dbReference>
<feature type="transmembrane region" description="Helical" evidence="8">
    <location>
        <begin position="130"/>
        <end position="148"/>
    </location>
</feature>
<feature type="transmembrane region" description="Helical" evidence="8">
    <location>
        <begin position="228"/>
        <end position="249"/>
    </location>
</feature>
<dbReference type="InterPro" id="IPR005829">
    <property type="entry name" value="Sugar_transporter_CS"/>
</dbReference>
<evidence type="ECO:0000313" key="10">
    <source>
        <dbReference type="EMBL" id="KAJ9148362.1"/>
    </source>
</evidence>
<name>A0AA38RGR5_9PEZI</name>
<feature type="transmembrane region" description="Helical" evidence="8">
    <location>
        <begin position="160"/>
        <end position="178"/>
    </location>
</feature>
<comment type="similarity">
    <text evidence="2 7">Belongs to the major facilitator superfamily. Sugar transporter (TC 2.A.1.1) family.</text>
</comment>
<evidence type="ECO:0000256" key="8">
    <source>
        <dbReference type="SAM" id="Phobius"/>
    </source>
</evidence>
<feature type="transmembrane region" description="Helical" evidence="8">
    <location>
        <begin position="349"/>
        <end position="366"/>
    </location>
</feature>
<feature type="transmembrane region" description="Helical" evidence="8">
    <location>
        <begin position="439"/>
        <end position="461"/>
    </location>
</feature>
<evidence type="ECO:0000256" key="3">
    <source>
        <dbReference type="ARBA" id="ARBA00022448"/>
    </source>
</evidence>
<feature type="transmembrane region" description="Helical" evidence="8">
    <location>
        <begin position="405"/>
        <end position="427"/>
    </location>
</feature>
<dbReference type="PROSITE" id="PS50850">
    <property type="entry name" value="MFS"/>
    <property type="match status" value="1"/>
</dbReference>
<dbReference type="InterPro" id="IPR050360">
    <property type="entry name" value="MFS_Sugar_Transporters"/>
</dbReference>
<keyword evidence="5 8" id="KW-1133">Transmembrane helix</keyword>
<dbReference type="PROSITE" id="PS00217">
    <property type="entry name" value="SUGAR_TRANSPORT_2"/>
    <property type="match status" value="1"/>
</dbReference>
<feature type="domain" description="Major facilitator superfamily (MFS) profile" evidence="9">
    <location>
        <begin position="55"/>
        <end position="496"/>
    </location>
</feature>
<dbReference type="Proteomes" id="UP001174694">
    <property type="component" value="Unassembled WGS sequence"/>
</dbReference>
<dbReference type="InterPro" id="IPR036259">
    <property type="entry name" value="MFS_trans_sf"/>
</dbReference>
<protein>
    <submittedName>
        <fullName evidence="10">Maltose permease</fullName>
    </submittedName>
</protein>
<keyword evidence="4 8" id="KW-0812">Transmembrane</keyword>
<keyword evidence="6 8" id="KW-0472">Membrane</keyword>
<dbReference type="InterPro" id="IPR020846">
    <property type="entry name" value="MFS_dom"/>
</dbReference>
<feature type="transmembrane region" description="Helical" evidence="8">
    <location>
        <begin position="51"/>
        <end position="68"/>
    </location>
</feature>
<dbReference type="AlphaFoldDB" id="A0AA38RGR5"/>
<evidence type="ECO:0000256" key="7">
    <source>
        <dbReference type="RuleBase" id="RU003346"/>
    </source>
</evidence>
<dbReference type="PROSITE" id="PS00216">
    <property type="entry name" value="SUGAR_TRANSPORT_1"/>
    <property type="match status" value="1"/>
</dbReference>
<proteinExistence type="inferred from homology"/>
<dbReference type="InterPro" id="IPR005828">
    <property type="entry name" value="MFS_sugar_transport-like"/>
</dbReference>
<evidence type="ECO:0000259" key="9">
    <source>
        <dbReference type="PROSITE" id="PS50850"/>
    </source>
</evidence>
<sequence>METQKSEIDASATHYGDQTVVNGATEERLAHLTNQEDHKIGKLQAIKQNPWAFAWCLYAVWTVLLVSFENQASGNFLAIPQFRKDFGSYYDGNWVLSTKWQSAFSGAPVASQVIGALAAAQIADWIGRRYTFVIALVISFAAISMEMVATTNEIFFGGKFLNGFAVGTLQAVSGTYIGEIVPLALRGLTTCLIALAYTVGPFTVALIVNSEGDKNNRWAYRSVFCSQYGFAGISAAFVFFLPESPWWLVNKSREDKALRSLHRLGYTAESGEDVKRLANIKVTLEQIRQETEGVTYMECFRKSNFRRTIVSITPLVVQQFSGIVFAAGYSTYYMQLAGYGTDASFKLQIVQQVLSMVGNVISWYLIDKVGRRGLTIWGTVGLTVVLWIMGGLAVGGSRAELKGAIAMILIYCFLYNVTIGATAYVCLTETATARLRVKTIAIGLAVANSISVMWSFVLPYIFNPDKGNLGGKVGFIFGGLCFPCLAFLWYYQPETKGRSYEELDEMFAKKVPARHFKDYRTESEARGQQVENEKLAGEE</sequence>
<dbReference type="PANTHER" id="PTHR48022:SF22">
    <property type="entry name" value="MAJOR FACILITATOR SUPERFAMILY (MFS) PROFILE DOMAIN-CONTAINING PROTEIN"/>
    <property type="match status" value="1"/>
</dbReference>
<comment type="subcellular location">
    <subcellularLocation>
        <location evidence="1">Membrane</location>
        <topology evidence="1">Multi-pass membrane protein</topology>
    </subcellularLocation>
</comment>
<evidence type="ECO:0000256" key="5">
    <source>
        <dbReference type="ARBA" id="ARBA00022989"/>
    </source>
</evidence>
<evidence type="ECO:0000256" key="1">
    <source>
        <dbReference type="ARBA" id="ARBA00004141"/>
    </source>
</evidence>
<reference evidence="10" key="1">
    <citation type="submission" date="2022-07" db="EMBL/GenBank/DDBJ databases">
        <title>Fungi with potential for degradation of polypropylene.</title>
        <authorList>
            <person name="Gostincar C."/>
        </authorList>
    </citation>
    <scope>NUCLEOTIDE SEQUENCE</scope>
    <source>
        <strain evidence="10">EXF-13308</strain>
    </source>
</reference>
<dbReference type="GO" id="GO:0016020">
    <property type="term" value="C:membrane"/>
    <property type="evidence" value="ECO:0007669"/>
    <property type="project" value="UniProtKB-SubCell"/>
</dbReference>
<dbReference type="SUPFAM" id="SSF103473">
    <property type="entry name" value="MFS general substrate transporter"/>
    <property type="match status" value="1"/>
</dbReference>
<feature type="transmembrane region" description="Helical" evidence="8">
    <location>
        <begin position="473"/>
        <end position="491"/>
    </location>
</feature>
<gene>
    <name evidence="10" type="ORF">NKR23_g5210</name>
</gene>
<evidence type="ECO:0000313" key="11">
    <source>
        <dbReference type="Proteomes" id="UP001174694"/>
    </source>
</evidence>
<dbReference type="EMBL" id="JANBVO010000013">
    <property type="protein sequence ID" value="KAJ9148362.1"/>
    <property type="molecule type" value="Genomic_DNA"/>
</dbReference>
<comment type="caution">
    <text evidence="10">The sequence shown here is derived from an EMBL/GenBank/DDBJ whole genome shotgun (WGS) entry which is preliminary data.</text>
</comment>
<dbReference type="Gene3D" id="1.20.1250.20">
    <property type="entry name" value="MFS general substrate transporter like domains"/>
    <property type="match status" value="1"/>
</dbReference>
<dbReference type="InterPro" id="IPR003663">
    <property type="entry name" value="Sugar/inositol_transpt"/>
</dbReference>
<feature type="transmembrane region" description="Helical" evidence="8">
    <location>
        <begin position="185"/>
        <end position="208"/>
    </location>
</feature>
<evidence type="ECO:0000256" key="6">
    <source>
        <dbReference type="ARBA" id="ARBA00023136"/>
    </source>
</evidence>
<feature type="transmembrane region" description="Helical" evidence="8">
    <location>
        <begin position="309"/>
        <end position="329"/>
    </location>
</feature>
<evidence type="ECO:0000256" key="4">
    <source>
        <dbReference type="ARBA" id="ARBA00022692"/>
    </source>
</evidence>
<dbReference type="Pfam" id="PF00083">
    <property type="entry name" value="Sugar_tr"/>
    <property type="match status" value="1"/>
</dbReference>
<evidence type="ECO:0000256" key="2">
    <source>
        <dbReference type="ARBA" id="ARBA00010992"/>
    </source>
</evidence>